<dbReference type="Proteomes" id="UP001165122">
    <property type="component" value="Unassembled WGS sequence"/>
</dbReference>
<name>A0A9W7CEQ9_9STRA</name>
<accession>A0A9W7CEQ9</accession>
<evidence type="ECO:0000313" key="1">
    <source>
        <dbReference type="EMBL" id="GMI04776.1"/>
    </source>
</evidence>
<protein>
    <submittedName>
        <fullName evidence="1">Uncharacterized protein</fullName>
    </submittedName>
</protein>
<keyword evidence="2" id="KW-1185">Reference proteome</keyword>
<dbReference type="EMBL" id="BRXW01000077">
    <property type="protein sequence ID" value="GMI04776.1"/>
    <property type="molecule type" value="Genomic_DNA"/>
</dbReference>
<sequence>MIADESSATKVANRAFRRTSINAGIETSLIPSPTQASQSTLQGLSDQQVRTNEQDMILFVQGSKNIRF</sequence>
<gene>
    <name evidence="1" type="ORF">TrLO_g13958</name>
</gene>
<reference evidence="2" key="1">
    <citation type="journal article" date="2023" name="Commun. Biol.">
        <title>Genome analysis of Parmales, the sister group of diatoms, reveals the evolutionary specialization of diatoms from phago-mixotrophs to photoautotrophs.</title>
        <authorList>
            <person name="Ban H."/>
            <person name="Sato S."/>
            <person name="Yoshikawa S."/>
            <person name="Yamada K."/>
            <person name="Nakamura Y."/>
            <person name="Ichinomiya M."/>
            <person name="Sato N."/>
            <person name="Blanc-Mathieu R."/>
            <person name="Endo H."/>
            <person name="Kuwata A."/>
            <person name="Ogata H."/>
        </authorList>
    </citation>
    <scope>NUCLEOTIDE SEQUENCE [LARGE SCALE GENOMIC DNA]</scope>
    <source>
        <strain evidence="2">NIES 3700</strain>
    </source>
</reference>
<comment type="caution">
    <text evidence="1">The sequence shown here is derived from an EMBL/GenBank/DDBJ whole genome shotgun (WGS) entry which is preliminary data.</text>
</comment>
<dbReference type="AlphaFoldDB" id="A0A9W7CEQ9"/>
<organism evidence="1 2">
    <name type="scientific">Triparma laevis f. longispina</name>
    <dbReference type="NCBI Taxonomy" id="1714387"/>
    <lineage>
        <taxon>Eukaryota</taxon>
        <taxon>Sar</taxon>
        <taxon>Stramenopiles</taxon>
        <taxon>Ochrophyta</taxon>
        <taxon>Bolidophyceae</taxon>
        <taxon>Parmales</taxon>
        <taxon>Triparmaceae</taxon>
        <taxon>Triparma</taxon>
    </lineage>
</organism>
<evidence type="ECO:0000313" key="2">
    <source>
        <dbReference type="Proteomes" id="UP001165122"/>
    </source>
</evidence>
<dbReference type="OrthoDB" id="10614814at2759"/>
<proteinExistence type="predicted"/>